<dbReference type="Proteomes" id="UP001146793">
    <property type="component" value="Unassembled WGS sequence"/>
</dbReference>
<dbReference type="InterPro" id="IPR003877">
    <property type="entry name" value="SPRY_dom"/>
</dbReference>
<proteinExistence type="predicted"/>
<organism evidence="2 3">
    <name type="scientific">Anaeramoeba flamelloides</name>
    <dbReference type="NCBI Taxonomy" id="1746091"/>
    <lineage>
        <taxon>Eukaryota</taxon>
        <taxon>Metamonada</taxon>
        <taxon>Anaeramoebidae</taxon>
        <taxon>Anaeramoeba</taxon>
    </lineage>
</organism>
<dbReference type="SMART" id="SM00449">
    <property type="entry name" value="SPRY"/>
    <property type="match status" value="1"/>
</dbReference>
<gene>
    <name evidence="2" type="ORF">M0812_28748</name>
</gene>
<evidence type="ECO:0000313" key="2">
    <source>
        <dbReference type="EMBL" id="KAJ3426295.1"/>
    </source>
</evidence>
<evidence type="ECO:0000259" key="1">
    <source>
        <dbReference type="PROSITE" id="PS50188"/>
    </source>
</evidence>
<accession>A0AAV7YDW5</accession>
<dbReference type="AlphaFoldDB" id="A0AAV7YDW5"/>
<feature type="domain" description="B30.2/SPRY" evidence="1">
    <location>
        <begin position="1"/>
        <end position="165"/>
    </location>
</feature>
<dbReference type="CDD" id="cd11709">
    <property type="entry name" value="SPRY"/>
    <property type="match status" value="1"/>
</dbReference>
<name>A0AAV7YDW5_9EUKA</name>
<dbReference type="PROSITE" id="PS50188">
    <property type="entry name" value="B302_SPRY"/>
    <property type="match status" value="1"/>
</dbReference>
<dbReference type="SUPFAM" id="SSF49899">
    <property type="entry name" value="Concanavalin A-like lectins/glucanases"/>
    <property type="match status" value="1"/>
</dbReference>
<reference evidence="2" key="1">
    <citation type="submission" date="2022-08" db="EMBL/GenBank/DDBJ databases">
        <title>Novel sulphate-reducing endosymbionts in the free-living metamonad Anaeramoeba.</title>
        <authorList>
            <person name="Jerlstrom-Hultqvist J."/>
            <person name="Cepicka I."/>
            <person name="Gallot-Lavallee L."/>
            <person name="Salas-Leiva D."/>
            <person name="Curtis B.A."/>
            <person name="Zahonova K."/>
            <person name="Pipaliya S."/>
            <person name="Dacks J."/>
            <person name="Roger A.J."/>
        </authorList>
    </citation>
    <scope>NUCLEOTIDE SEQUENCE</scope>
    <source>
        <strain evidence="2">Busselton2</strain>
    </source>
</reference>
<dbReference type="PANTHER" id="PTHR12245:SF5">
    <property type="entry name" value="SPRY DOMAIN-CONTAINING SOCS BOX PROTEIN 3"/>
    <property type="match status" value="1"/>
</dbReference>
<comment type="caution">
    <text evidence="2">The sequence shown here is derived from an EMBL/GenBank/DDBJ whole genome shotgun (WGS) entry which is preliminary data.</text>
</comment>
<evidence type="ECO:0000313" key="3">
    <source>
        <dbReference type="Proteomes" id="UP001146793"/>
    </source>
</evidence>
<dbReference type="Pfam" id="PF00622">
    <property type="entry name" value="SPRY"/>
    <property type="match status" value="1"/>
</dbReference>
<dbReference type="InterPro" id="IPR001870">
    <property type="entry name" value="B30.2/SPRY"/>
</dbReference>
<dbReference type="EMBL" id="JANTQA010000070">
    <property type="protein sequence ID" value="KAJ3426295.1"/>
    <property type="molecule type" value="Genomic_DNA"/>
</dbReference>
<dbReference type="InterPro" id="IPR043136">
    <property type="entry name" value="B30.2/SPRY_sf"/>
</dbReference>
<sequence>MCEADTQPIFICDPFDPKTKPTDIVLSNNSHTIKSTTTQWKTIRGTTIMKTGKFNFRFKIDEVPSSTTATMIGVCSPTCKSIAYQHITGYVFYGYNGNKYHNSRDSTYGGKWKKGDVVGMFVDMDKKTIRFELNGKDYGIAYSNISNETILSVDMYYTGEQITIF</sequence>
<dbReference type="PANTHER" id="PTHR12245">
    <property type="entry name" value="SPRY DOMAIN CONTAINING SOCS BOX PROTEIN"/>
    <property type="match status" value="1"/>
</dbReference>
<dbReference type="Gene3D" id="2.60.120.920">
    <property type="match status" value="1"/>
</dbReference>
<dbReference type="InterPro" id="IPR050672">
    <property type="entry name" value="FBXO45-Fsn/SPSB_families"/>
</dbReference>
<dbReference type="InterPro" id="IPR013320">
    <property type="entry name" value="ConA-like_dom_sf"/>
</dbReference>
<protein>
    <submittedName>
        <fullName evidence="2">Spry domain-containing socs box protein</fullName>
    </submittedName>
</protein>